<keyword evidence="1" id="KW-1133">Transmembrane helix</keyword>
<gene>
    <name evidence="2" type="ORF">KDK95_29090</name>
</gene>
<evidence type="ECO:0000313" key="2">
    <source>
        <dbReference type="EMBL" id="MBR7830394.1"/>
    </source>
</evidence>
<keyword evidence="1" id="KW-0812">Transmembrane</keyword>
<protein>
    <recommendedName>
        <fullName evidence="4">Cholesterol esterase</fullName>
    </recommendedName>
</protein>
<keyword evidence="1" id="KW-0472">Membrane</keyword>
<dbReference type="RefSeq" id="WP_212521521.1">
    <property type="nucleotide sequence ID" value="NZ_JAGSOH010000130.1"/>
</dbReference>
<evidence type="ECO:0000256" key="1">
    <source>
        <dbReference type="SAM" id="Phobius"/>
    </source>
</evidence>
<dbReference type="AlphaFoldDB" id="A0A941EJT4"/>
<dbReference type="Proteomes" id="UP000676325">
    <property type="component" value="Unassembled WGS sequence"/>
</dbReference>
<dbReference type="Pfam" id="PF19741">
    <property type="entry name" value="DUF6230"/>
    <property type="match status" value="1"/>
</dbReference>
<sequence>MKDTSGAQVLGRTSLKRLGIVMVPTVIAAGALTVLMANGAIAVSFAISGQTAQMKIGQLQGTGFAQYGGVDAGAGGSETAVAVSAFKTATISNGLCQSVETNLGPLGTYTLTLSATGADASDLIIDMQSLKASEADFSSINIGVDASTISGSASGAKGTAGLFGQEADGATLTNIEQVSNATTAGSFDLHNMSLSIAKSTTGCIS</sequence>
<evidence type="ECO:0000313" key="3">
    <source>
        <dbReference type="Proteomes" id="UP000676325"/>
    </source>
</evidence>
<evidence type="ECO:0008006" key="4">
    <source>
        <dbReference type="Google" id="ProtNLM"/>
    </source>
</evidence>
<dbReference type="EMBL" id="JAGSOH010000130">
    <property type="protein sequence ID" value="MBR7830394.1"/>
    <property type="molecule type" value="Genomic_DNA"/>
</dbReference>
<organism evidence="2 3">
    <name type="scientific">Actinospica acidithermotolerans</name>
    <dbReference type="NCBI Taxonomy" id="2828514"/>
    <lineage>
        <taxon>Bacteria</taxon>
        <taxon>Bacillati</taxon>
        <taxon>Actinomycetota</taxon>
        <taxon>Actinomycetes</taxon>
        <taxon>Catenulisporales</taxon>
        <taxon>Actinospicaceae</taxon>
        <taxon>Actinospica</taxon>
    </lineage>
</organism>
<name>A0A941EJT4_9ACTN</name>
<comment type="caution">
    <text evidence="2">The sequence shown here is derived from an EMBL/GenBank/DDBJ whole genome shotgun (WGS) entry which is preliminary data.</text>
</comment>
<reference evidence="2" key="1">
    <citation type="submission" date="2021-04" db="EMBL/GenBank/DDBJ databases">
        <title>Genome based classification of Actinospica acidithermotolerans sp. nov., an actinobacterium isolated from an Indonesian hot spring.</title>
        <authorList>
            <person name="Kusuma A.B."/>
            <person name="Putra K.E."/>
            <person name="Nafisah S."/>
            <person name="Loh J."/>
            <person name="Nouioui I."/>
            <person name="Goodfellow M."/>
        </authorList>
    </citation>
    <scope>NUCLEOTIDE SEQUENCE</scope>
    <source>
        <strain evidence="2">MGRD01-02</strain>
    </source>
</reference>
<accession>A0A941EJT4</accession>
<dbReference type="InterPro" id="IPR046198">
    <property type="entry name" value="DUF6230"/>
</dbReference>
<keyword evidence="3" id="KW-1185">Reference proteome</keyword>
<proteinExistence type="predicted"/>
<feature type="transmembrane region" description="Helical" evidence="1">
    <location>
        <begin position="20"/>
        <end position="47"/>
    </location>
</feature>